<evidence type="ECO:0000256" key="1">
    <source>
        <dbReference type="ARBA" id="ARBA00006817"/>
    </source>
</evidence>
<gene>
    <name evidence="3" type="ORF">YH63_010775</name>
</gene>
<proteinExistence type="inferred from homology"/>
<evidence type="ECO:0000313" key="3">
    <source>
        <dbReference type="EMBL" id="TKT71859.1"/>
    </source>
</evidence>
<organism evidence="3 4">
    <name type="scientific">Afipia massiliensis</name>
    <dbReference type="NCBI Taxonomy" id="211460"/>
    <lineage>
        <taxon>Bacteria</taxon>
        <taxon>Pseudomonadati</taxon>
        <taxon>Pseudomonadota</taxon>
        <taxon>Alphaproteobacteria</taxon>
        <taxon>Hyphomicrobiales</taxon>
        <taxon>Nitrobacteraceae</taxon>
        <taxon>Afipia</taxon>
    </lineage>
</organism>
<evidence type="ECO:0000313" key="4">
    <source>
        <dbReference type="Proteomes" id="UP000034832"/>
    </source>
</evidence>
<dbReference type="Pfam" id="PF08327">
    <property type="entry name" value="AHSA1"/>
    <property type="match status" value="1"/>
</dbReference>
<dbReference type="InterPro" id="IPR013538">
    <property type="entry name" value="ASHA1/2-like_C"/>
</dbReference>
<name>A0A4U6BN95_9BRAD</name>
<comment type="caution">
    <text evidence="3">The sequence shown here is derived from an EMBL/GenBank/DDBJ whole genome shotgun (WGS) entry which is preliminary data.</text>
</comment>
<evidence type="ECO:0000259" key="2">
    <source>
        <dbReference type="Pfam" id="PF08327"/>
    </source>
</evidence>
<sequence>MRKPEFVYTTYIKTTPDKLWHALTDTEFTLSYWFGCSLHSDWKVGSRVHMDLGGKVMNEGFVLESDPPRRLSYSWLSVYDTDMIKERPSRVTFVLEPSNGAVKLTVTHEDFAEGSKTLPSISEGWPIVLSSLKSILETSQPLDFEMARNAESA</sequence>
<dbReference type="SUPFAM" id="SSF55961">
    <property type="entry name" value="Bet v1-like"/>
    <property type="match status" value="1"/>
</dbReference>
<accession>A0A4U6BN95</accession>
<keyword evidence="4" id="KW-1185">Reference proteome</keyword>
<comment type="similarity">
    <text evidence="1">Belongs to the AHA1 family.</text>
</comment>
<dbReference type="InterPro" id="IPR023393">
    <property type="entry name" value="START-like_dom_sf"/>
</dbReference>
<reference evidence="3" key="1">
    <citation type="submission" date="2019-04" db="EMBL/GenBank/DDBJ databases">
        <title>Whole genome sequencing of cave bacteria.</title>
        <authorList>
            <person name="Gan H.M."/>
            <person name="Barton H."/>
            <person name="Savka M.A."/>
        </authorList>
    </citation>
    <scope>NUCLEOTIDE SEQUENCE [LARGE SCALE GENOMIC DNA]</scope>
    <source>
        <strain evidence="3">LC387</strain>
    </source>
</reference>
<dbReference type="RefSeq" id="WP_046827612.1">
    <property type="nucleotide sequence ID" value="NZ_LBIA02000001.1"/>
</dbReference>
<dbReference type="CDD" id="cd08893">
    <property type="entry name" value="SRPBCC_CalC_Aha1-like_GntR-HTH"/>
    <property type="match status" value="1"/>
</dbReference>
<dbReference type="Gene3D" id="3.30.530.20">
    <property type="match status" value="1"/>
</dbReference>
<protein>
    <submittedName>
        <fullName evidence="3">ATPase</fullName>
    </submittedName>
</protein>
<feature type="domain" description="Activator of Hsp90 ATPase homologue 1/2-like C-terminal" evidence="2">
    <location>
        <begin position="13"/>
        <end position="137"/>
    </location>
</feature>
<dbReference type="EMBL" id="LBIA02000001">
    <property type="protein sequence ID" value="TKT71859.1"/>
    <property type="molecule type" value="Genomic_DNA"/>
</dbReference>
<dbReference type="OrthoDB" id="9815653at2"/>
<dbReference type="Proteomes" id="UP000034832">
    <property type="component" value="Unassembled WGS sequence"/>
</dbReference>
<dbReference type="AlphaFoldDB" id="A0A4U6BN95"/>
<dbReference type="STRING" id="211460.YH63_08210"/>